<dbReference type="Pfam" id="PF02518">
    <property type="entry name" value="HATPase_c"/>
    <property type="match status" value="1"/>
</dbReference>
<dbReference type="SUPFAM" id="SSF55874">
    <property type="entry name" value="ATPase domain of HSP90 chaperone/DNA topoisomerase II/histidine kinase"/>
    <property type="match status" value="1"/>
</dbReference>
<dbReference type="InterPro" id="IPR004358">
    <property type="entry name" value="Sig_transdc_His_kin-like_C"/>
</dbReference>
<evidence type="ECO:0000256" key="4">
    <source>
        <dbReference type="ARBA" id="ARBA00022475"/>
    </source>
</evidence>
<dbReference type="PANTHER" id="PTHR43047:SF72">
    <property type="entry name" value="OSMOSENSING HISTIDINE PROTEIN KINASE SLN1"/>
    <property type="match status" value="1"/>
</dbReference>
<accession>A0A1F7I9X9</accession>
<comment type="subcellular location">
    <subcellularLocation>
        <location evidence="2">Cell membrane</location>
    </subcellularLocation>
</comment>
<dbReference type="InterPro" id="IPR005467">
    <property type="entry name" value="His_kinase_dom"/>
</dbReference>
<dbReference type="Gene3D" id="1.10.287.130">
    <property type="match status" value="1"/>
</dbReference>
<dbReference type="CDD" id="cd00130">
    <property type="entry name" value="PAS"/>
    <property type="match status" value="1"/>
</dbReference>
<keyword evidence="11 12" id="KW-0472">Membrane</keyword>
<dbReference type="AlphaFoldDB" id="A0A1F7I9X9"/>
<dbReference type="NCBIfam" id="TIGR00229">
    <property type="entry name" value="sensory_box"/>
    <property type="match status" value="1"/>
</dbReference>
<dbReference type="Proteomes" id="UP000177698">
    <property type="component" value="Unassembled WGS sequence"/>
</dbReference>
<keyword evidence="9" id="KW-0067">ATP-binding</keyword>
<evidence type="ECO:0000256" key="7">
    <source>
        <dbReference type="ARBA" id="ARBA00022741"/>
    </source>
</evidence>
<evidence type="ECO:0000256" key="2">
    <source>
        <dbReference type="ARBA" id="ARBA00004236"/>
    </source>
</evidence>
<keyword evidence="5" id="KW-0597">Phosphoprotein</keyword>
<dbReference type="STRING" id="1802056.A2954_06515"/>
<dbReference type="PROSITE" id="PS50112">
    <property type="entry name" value="PAS"/>
    <property type="match status" value="1"/>
</dbReference>
<evidence type="ECO:0000256" key="11">
    <source>
        <dbReference type="ARBA" id="ARBA00023136"/>
    </source>
</evidence>
<evidence type="ECO:0000313" key="16">
    <source>
        <dbReference type="EMBL" id="OGK40160.1"/>
    </source>
</evidence>
<keyword evidence="8" id="KW-0418">Kinase</keyword>
<dbReference type="SMART" id="SM00387">
    <property type="entry name" value="HATPase_c"/>
    <property type="match status" value="1"/>
</dbReference>
<dbReference type="InterPro" id="IPR000014">
    <property type="entry name" value="PAS"/>
</dbReference>
<dbReference type="Pfam" id="PF13426">
    <property type="entry name" value="PAS_9"/>
    <property type="match status" value="1"/>
</dbReference>
<reference evidence="16 17" key="1">
    <citation type="journal article" date="2016" name="Nat. Commun.">
        <title>Thousands of microbial genomes shed light on interconnected biogeochemical processes in an aquifer system.</title>
        <authorList>
            <person name="Anantharaman K."/>
            <person name="Brown C.T."/>
            <person name="Hug L.A."/>
            <person name="Sharon I."/>
            <person name="Castelle C.J."/>
            <person name="Probst A.J."/>
            <person name="Thomas B.C."/>
            <person name="Singh A."/>
            <person name="Wilkins M.J."/>
            <person name="Karaoz U."/>
            <person name="Brodie E.L."/>
            <person name="Williams K.H."/>
            <person name="Hubbard S.S."/>
            <person name="Banfield J.F."/>
        </authorList>
    </citation>
    <scope>NUCLEOTIDE SEQUENCE [LARGE SCALE GENOMIC DNA]</scope>
</reference>
<keyword evidence="7" id="KW-0547">Nucleotide-binding</keyword>
<dbReference type="PROSITE" id="PS50113">
    <property type="entry name" value="PAC"/>
    <property type="match status" value="1"/>
</dbReference>
<dbReference type="FunFam" id="3.30.565.10:FF:000023">
    <property type="entry name" value="PAS domain-containing sensor histidine kinase"/>
    <property type="match status" value="1"/>
</dbReference>
<dbReference type="PROSITE" id="PS50109">
    <property type="entry name" value="HIS_KIN"/>
    <property type="match status" value="1"/>
</dbReference>
<evidence type="ECO:0000259" key="14">
    <source>
        <dbReference type="PROSITE" id="PS50112"/>
    </source>
</evidence>
<dbReference type="CDD" id="cd00082">
    <property type="entry name" value="HisKA"/>
    <property type="match status" value="1"/>
</dbReference>
<dbReference type="EC" id="2.7.13.3" evidence="3"/>
<evidence type="ECO:0000313" key="17">
    <source>
        <dbReference type="Proteomes" id="UP000177698"/>
    </source>
</evidence>
<feature type="transmembrane region" description="Helical" evidence="12">
    <location>
        <begin position="6"/>
        <end position="23"/>
    </location>
</feature>
<dbReference type="GO" id="GO:0000155">
    <property type="term" value="F:phosphorelay sensor kinase activity"/>
    <property type="evidence" value="ECO:0007669"/>
    <property type="project" value="InterPro"/>
</dbReference>
<dbReference type="Gene3D" id="3.30.565.10">
    <property type="entry name" value="Histidine kinase-like ATPase, C-terminal domain"/>
    <property type="match status" value="1"/>
</dbReference>
<organism evidence="16 17">
    <name type="scientific">Candidatus Roizmanbacteria bacterium RIFCSPLOWO2_01_FULL_37_12</name>
    <dbReference type="NCBI Taxonomy" id="1802056"/>
    <lineage>
        <taxon>Bacteria</taxon>
        <taxon>Candidatus Roizmaniibacteriota</taxon>
    </lineage>
</organism>
<dbReference type="PANTHER" id="PTHR43047">
    <property type="entry name" value="TWO-COMPONENT HISTIDINE PROTEIN KINASE"/>
    <property type="match status" value="1"/>
</dbReference>
<evidence type="ECO:0000256" key="5">
    <source>
        <dbReference type="ARBA" id="ARBA00022553"/>
    </source>
</evidence>
<dbReference type="InterPro" id="IPR000700">
    <property type="entry name" value="PAS-assoc_C"/>
</dbReference>
<dbReference type="InterPro" id="IPR035965">
    <property type="entry name" value="PAS-like_dom_sf"/>
</dbReference>
<dbReference type="Gene3D" id="3.30.450.20">
    <property type="entry name" value="PAS domain"/>
    <property type="match status" value="1"/>
</dbReference>
<feature type="domain" description="Histidine kinase" evidence="13">
    <location>
        <begin position="197"/>
        <end position="415"/>
    </location>
</feature>
<feature type="domain" description="PAC" evidence="15">
    <location>
        <begin position="139"/>
        <end position="193"/>
    </location>
</feature>
<keyword evidence="4" id="KW-1003">Cell membrane</keyword>
<dbReference type="InterPro" id="IPR036097">
    <property type="entry name" value="HisK_dim/P_sf"/>
</dbReference>
<dbReference type="GO" id="GO:0005886">
    <property type="term" value="C:plasma membrane"/>
    <property type="evidence" value="ECO:0007669"/>
    <property type="project" value="UniProtKB-SubCell"/>
</dbReference>
<dbReference type="SUPFAM" id="SSF47384">
    <property type="entry name" value="Homodimeric domain of signal transducing histidine kinase"/>
    <property type="match status" value="1"/>
</dbReference>
<evidence type="ECO:0000259" key="13">
    <source>
        <dbReference type="PROSITE" id="PS50109"/>
    </source>
</evidence>
<dbReference type="InterPro" id="IPR003594">
    <property type="entry name" value="HATPase_dom"/>
</dbReference>
<dbReference type="InterPro" id="IPR036890">
    <property type="entry name" value="HATPase_C_sf"/>
</dbReference>
<evidence type="ECO:0000256" key="9">
    <source>
        <dbReference type="ARBA" id="ARBA00022840"/>
    </source>
</evidence>
<dbReference type="SUPFAM" id="SSF55785">
    <property type="entry name" value="PYP-like sensor domain (PAS domain)"/>
    <property type="match status" value="1"/>
</dbReference>
<dbReference type="SMART" id="SM00388">
    <property type="entry name" value="HisKA"/>
    <property type="match status" value="1"/>
</dbReference>
<evidence type="ECO:0000256" key="12">
    <source>
        <dbReference type="SAM" id="Phobius"/>
    </source>
</evidence>
<dbReference type="InterPro" id="IPR003661">
    <property type="entry name" value="HisK_dim/P_dom"/>
</dbReference>
<comment type="caution">
    <text evidence="16">The sequence shown here is derived from an EMBL/GenBank/DDBJ whole genome shotgun (WGS) entry which is preliminary data.</text>
</comment>
<evidence type="ECO:0000256" key="3">
    <source>
        <dbReference type="ARBA" id="ARBA00012438"/>
    </source>
</evidence>
<keyword evidence="12" id="KW-0812">Transmembrane</keyword>
<dbReference type="EMBL" id="MGAG01000028">
    <property type="protein sequence ID" value="OGK40160.1"/>
    <property type="molecule type" value="Genomic_DNA"/>
</dbReference>
<keyword evidence="10" id="KW-0902">Two-component regulatory system</keyword>
<evidence type="ECO:0000256" key="1">
    <source>
        <dbReference type="ARBA" id="ARBA00000085"/>
    </source>
</evidence>
<evidence type="ECO:0000259" key="15">
    <source>
        <dbReference type="PROSITE" id="PS50113"/>
    </source>
</evidence>
<sequence length="436" mass="48431">MIYSFFIFFGIIFVIALVVLIIINSRKAEERPESISKVRDPVKNYQPNFIEESLPVEAPAMNNPRSENKSFIASIVDSADDAIIGKSLDGRITSWNRGAEKLYGYPADQAIGQPVSIIFPPELKDDLPKILSRIKKGEHIKHYQTVRMDNTGRRIAVSITISPVTDEKGEIIGATAIDRDITQEMELDRLKDEFISLTSHALRTPLSAIKGLISMIYQGDYGPMNKNLEKPLSNISISTERLIQLVNDLLNISKIQTGKLEFVLTVFSVEKSISKVFKLLEPLAKESKIELKLAANKLPDVQADIEKTEEILNNLLSNALKFTNKGSVEVSLQHNNDLIWVIVRDTGVGIAEKDRSKLFRRFVQIANPTSKHITGTGLGLYLSKMLAQKMGGDVWLAASELKKGSTFVFSLPSAGSKPADEAKLNLVKKVNNSKLI</sequence>
<dbReference type="GO" id="GO:0005524">
    <property type="term" value="F:ATP binding"/>
    <property type="evidence" value="ECO:0007669"/>
    <property type="project" value="UniProtKB-KW"/>
</dbReference>
<name>A0A1F7I9X9_9BACT</name>
<dbReference type="GO" id="GO:0009927">
    <property type="term" value="F:histidine phosphotransfer kinase activity"/>
    <property type="evidence" value="ECO:0007669"/>
    <property type="project" value="TreeGrafter"/>
</dbReference>
<dbReference type="SMART" id="SM00091">
    <property type="entry name" value="PAS"/>
    <property type="match status" value="1"/>
</dbReference>
<feature type="domain" description="PAS" evidence="14">
    <location>
        <begin position="68"/>
        <end position="138"/>
    </location>
</feature>
<evidence type="ECO:0000256" key="6">
    <source>
        <dbReference type="ARBA" id="ARBA00022679"/>
    </source>
</evidence>
<protein>
    <recommendedName>
        <fullName evidence="3">histidine kinase</fullName>
        <ecNumber evidence="3">2.7.13.3</ecNumber>
    </recommendedName>
</protein>
<comment type="catalytic activity">
    <reaction evidence="1">
        <text>ATP + protein L-histidine = ADP + protein N-phospho-L-histidine.</text>
        <dbReference type="EC" id="2.7.13.3"/>
    </reaction>
</comment>
<evidence type="ECO:0000256" key="10">
    <source>
        <dbReference type="ARBA" id="ARBA00023012"/>
    </source>
</evidence>
<dbReference type="Pfam" id="PF00512">
    <property type="entry name" value="HisKA"/>
    <property type="match status" value="1"/>
</dbReference>
<keyword evidence="6" id="KW-0808">Transferase</keyword>
<gene>
    <name evidence="16" type="ORF">A2954_06515</name>
</gene>
<dbReference type="PRINTS" id="PR00344">
    <property type="entry name" value="BCTRLSENSOR"/>
</dbReference>
<evidence type="ECO:0000256" key="8">
    <source>
        <dbReference type="ARBA" id="ARBA00022777"/>
    </source>
</evidence>
<keyword evidence="12" id="KW-1133">Transmembrane helix</keyword>
<proteinExistence type="predicted"/>